<dbReference type="RefSeq" id="WP_267980746.1">
    <property type="nucleotide sequence ID" value="NZ_JAPQKF010000003.1"/>
</dbReference>
<dbReference type="InterPro" id="IPR025746">
    <property type="entry name" value="PilX_N_dom"/>
</dbReference>
<sequence>MTKHQQGSTLVVVLMILLLITIVGTLAIRQSVSSLKLVSNNQVQTLLLQNADAALLKFQRPETTQTISSANGIVGFFKNEDNWNKELVFCFKGSSPFDLSNASWLYWQGTTKHSQKMATGGGACQSLTADDKKDINNFSGGRSQVVTQVHIKRATSTTQPFSDMARGTDAVNAKTENSMRLHVQVTSVMEGLLSNPENDLFDANIGCLNKSIEPPSGVQGLVQCLKDKNILYSTQVAEYRFLSDFEPSGS</sequence>
<dbReference type="Pfam" id="PF14341">
    <property type="entry name" value="PilX_N"/>
    <property type="match status" value="1"/>
</dbReference>
<protein>
    <submittedName>
        <fullName evidence="3">PilX N-terminal domain-containing pilus assembly protein</fullName>
    </submittedName>
</protein>
<dbReference type="Proteomes" id="UP001168524">
    <property type="component" value="Unassembled WGS sequence"/>
</dbReference>
<evidence type="ECO:0000313" key="3">
    <source>
        <dbReference type="EMBL" id="MDN0014488.1"/>
    </source>
</evidence>
<evidence type="ECO:0000256" key="1">
    <source>
        <dbReference type="SAM" id="Phobius"/>
    </source>
</evidence>
<organism evidence="3 4">
    <name type="scientific">Acinetobacter thutiue</name>
    <dbReference type="NCBI Taxonomy" id="2998078"/>
    <lineage>
        <taxon>Bacteria</taxon>
        <taxon>Pseudomonadati</taxon>
        <taxon>Pseudomonadota</taxon>
        <taxon>Gammaproteobacteria</taxon>
        <taxon>Moraxellales</taxon>
        <taxon>Moraxellaceae</taxon>
        <taxon>Acinetobacter</taxon>
    </lineage>
</organism>
<keyword evidence="1" id="KW-1133">Transmembrane helix</keyword>
<gene>
    <name evidence="3" type="ORF">QTA56_09595</name>
</gene>
<accession>A0ABT7WP77</accession>
<proteinExistence type="predicted"/>
<reference evidence="3" key="1">
    <citation type="submission" date="2023-06" db="EMBL/GenBank/DDBJ databases">
        <title>Two novel species of Acinetobacter isolated from motorbike repairing workshop in Vietnam.</title>
        <authorList>
            <person name="Le N.T.T."/>
        </authorList>
    </citation>
    <scope>NUCLEOTIDE SEQUENCE</scope>
    <source>
        <strain evidence="3">VNH17</strain>
    </source>
</reference>
<evidence type="ECO:0000313" key="4">
    <source>
        <dbReference type="Proteomes" id="UP001168524"/>
    </source>
</evidence>
<keyword evidence="4" id="KW-1185">Reference proteome</keyword>
<name>A0ABT7WP77_9GAMM</name>
<evidence type="ECO:0000259" key="2">
    <source>
        <dbReference type="Pfam" id="PF14341"/>
    </source>
</evidence>
<comment type="caution">
    <text evidence="3">The sequence shown here is derived from an EMBL/GenBank/DDBJ whole genome shotgun (WGS) entry which is preliminary data.</text>
</comment>
<feature type="domain" description="Type 4 fimbrial biogenesis protein PilX N-terminal" evidence="2">
    <location>
        <begin position="6"/>
        <end position="55"/>
    </location>
</feature>
<dbReference type="EMBL" id="JAUDZE010000003">
    <property type="protein sequence ID" value="MDN0014488.1"/>
    <property type="molecule type" value="Genomic_DNA"/>
</dbReference>
<keyword evidence="1" id="KW-0812">Transmembrane</keyword>
<keyword evidence="1" id="KW-0472">Membrane</keyword>
<feature type="transmembrane region" description="Helical" evidence="1">
    <location>
        <begin position="7"/>
        <end position="28"/>
    </location>
</feature>